<keyword evidence="1" id="KW-0812">Transmembrane</keyword>
<accession>A0A369VQ50</accession>
<evidence type="ECO:0000313" key="2">
    <source>
        <dbReference type="EMBL" id="RDE04524.1"/>
    </source>
</evidence>
<keyword evidence="1" id="KW-1133">Transmembrane helix</keyword>
<feature type="transmembrane region" description="Helical" evidence="1">
    <location>
        <begin position="168"/>
        <end position="189"/>
    </location>
</feature>
<dbReference type="Proteomes" id="UP000253918">
    <property type="component" value="Unassembled WGS sequence"/>
</dbReference>
<reference evidence="2 3" key="1">
    <citation type="submission" date="2018-07" db="EMBL/GenBank/DDBJ databases">
        <title>a novel species of Sphingomonas isolated from the rhizosphere soil of Araceae plant.</title>
        <authorList>
            <person name="Zhiyong W."/>
            <person name="Qinglan Z."/>
            <person name="Zhiwei F."/>
            <person name="Ding X."/>
            <person name="Gejiao W."/>
            <person name="Shixue Z."/>
        </authorList>
    </citation>
    <scope>NUCLEOTIDE SEQUENCE [LARGE SCALE GENOMIC DNA]</scope>
    <source>
        <strain evidence="2 3">WZY 27</strain>
    </source>
</reference>
<dbReference type="Pfam" id="PF02104">
    <property type="entry name" value="SURF1"/>
    <property type="match status" value="1"/>
</dbReference>
<dbReference type="EMBL" id="QQNB01000003">
    <property type="protein sequence ID" value="RDE04524.1"/>
    <property type="molecule type" value="Genomic_DNA"/>
</dbReference>
<dbReference type="OrthoDB" id="6079986at2"/>
<dbReference type="PROSITE" id="PS51257">
    <property type="entry name" value="PROKAR_LIPOPROTEIN"/>
    <property type="match status" value="1"/>
</dbReference>
<comment type="caution">
    <text evidence="2">The sequence shown here is derived from an EMBL/GenBank/DDBJ whole genome shotgun (WGS) entry which is preliminary data.</text>
</comment>
<proteinExistence type="inferred from homology"/>
<name>A0A369VQ50_9SPHN</name>
<dbReference type="AlphaFoldDB" id="A0A369VQ50"/>
<dbReference type="GO" id="GO:0005886">
    <property type="term" value="C:plasma membrane"/>
    <property type="evidence" value="ECO:0007669"/>
    <property type="project" value="UniProtKB-SubCell"/>
</dbReference>
<comment type="subcellular location">
    <subcellularLocation>
        <location evidence="1">Cell membrane</location>
        <topology evidence="1">Multi-pass membrane protein</topology>
    </subcellularLocation>
</comment>
<evidence type="ECO:0000256" key="1">
    <source>
        <dbReference type="RuleBase" id="RU363076"/>
    </source>
</evidence>
<dbReference type="RefSeq" id="WP_114688261.1">
    <property type="nucleotide sequence ID" value="NZ_QQNB01000003.1"/>
</dbReference>
<feature type="transmembrane region" description="Helical" evidence="1">
    <location>
        <begin position="7"/>
        <end position="28"/>
    </location>
</feature>
<gene>
    <name evidence="2" type="ORF">DVW87_13020</name>
</gene>
<keyword evidence="3" id="KW-1185">Reference proteome</keyword>
<evidence type="ECO:0000313" key="3">
    <source>
        <dbReference type="Proteomes" id="UP000253918"/>
    </source>
</evidence>
<keyword evidence="1" id="KW-1003">Cell membrane</keyword>
<keyword evidence="1" id="KW-0472">Membrane</keyword>
<comment type="similarity">
    <text evidence="1">Belongs to the SURF1 family.</text>
</comment>
<protein>
    <recommendedName>
        <fullName evidence="1">SURF1-like protein</fullName>
    </recommendedName>
</protein>
<dbReference type="InterPro" id="IPR002994">
    <property type="entry name" value="Surf1/Shy1"/>
</dbReference>
<sequence>MKRIPFLPTLIVAVAIAAMVALGCWQLFDRLPQKEAYLAQLATNPAKPPIAFPAQADDRLLFRRSHATCRPPVRVTLAGAGSAGYRAIAACAGGLLVQLGTTRDPKARPEWSGGSVRGFLSHAPDARSLIASLADPAPVPLLLVADTPPAGLARNKGPDVSAVPNNHLAYAGQWFFFAAIAAIIYVLAVRRRIAAGRSRR</sequence>
<organism evidence="2 3">
    <name type="scientific">Sphingomonas aracearum</name>
    <dbReference type="NCBI Taxonomy" id="2283317"/>
    <lineage>
        <taxon>Bacteria</taxon>
        <taxon>Pseudomonadati</taxon>
        <taxon>Pseudomonadota</taxon>
        <taxon>Alphaproteobacteria</taxon>
        <taxon>Sphingomonadales</taxon>
        <taxon>Sphingomonadaceae</taxon>
        <taxon>Sphingomonas</taxon>
    </lineage>
</organism>